<dbReference type="Gene3D" id="3.40.50.720">
    <property type="entry name" value="NAD(P)-binding Rossmann-like Domain"/>
    <property type="match status" value="1"/>
</dbReference>
<protein>
    <submittedName>
        <fullName evidence="4">Uncharacterized protein YbjT (DUF2867 family)</fullName>
    </submittedName>
</protein>
<name>A0ABU1WD12_9GAMM</name>
<dbReference type="CDD" id="cd05251">
    <property type="entry name" value="NmrA_like_SDR_a"/>
    <property type="match status" value="1"/>
</dbReference>
<dbReference type="InterPro" id="IPR051164">
    <property type="entry name" value="NmrA-like_oxidored"/>
</dbReference>
<comment type="caution">
    <text evidence="4">The sequence shown here is derived from an EMBL/GenBank/DDBJ whole genome shotgun (WGS) entry which is preliminary data.</text>
</comment>
<dbReference type="Proteomes" id="UP001251524">
    <property type="component" value="Unassembled WGS sequence"/>
</dbReference>
<dbReference type="RefSeq" id="WP_310062987.1">
    <property type="nucleotide sequence ID" value="NZ_JAVDVY010000002.1"/>
</dbReference>
<evidence type="ECO:0000313" key="5">
    <source>
        <dbReference type="Proteomes" id="UP001251524"/>
    </source>
</evidence>
<keyword evidence="5" id="KW-1185">Reference proteome</keyword>
<dbReference type="InterPro" id="IPR008030">
    <property type="entry name" value="NmrA-like"/>
</dbReference>
<dbReference type="PANTHER" id="PTHR42748:SF7">
    <property type="entry name" value="NMRA LIKE REDOX SENSOR 1-RELATED"/>
    <property type="match status" value="1"/>
</dbReference>
<accession>A0ABU1WD12</accession>
<proteinExistence type="inferred from homology"/>
<feature type="domain" description="NmrA-like" evidence="3">
    <location>
        <begin position="4"/>
        <end position="283"/>
    </location>
</feature>
<dbReference type="EMBL" id="JAVDVY010000002">
    <property type="protein sequence ID" value="MDR7135361.1"/>
    <property type="molecule type" value="Genomic_DNA"/>
</dbReference>
<comment type="similarity">
    <text evidence="1">Belongs to the NmrA-type oxidoreductase family.</text>
</comment>
<sequence length="317" mass="34536">MNDKKVIAVVGATGAQGGGLVRAILDDPNGGFAARALTRNVQSDNASALATRGAEVVAADSDDEASLERALQGAYGAYFVTNFWEHFDPEREKAQARNMVEAAKAAGLQHVIWSTLDDTRLRLPLDDERMPTLLEQYKVPHFDAKGESDVYFLEARLPVTLLKTSFYWDNLIHFGMGPRPGSDGVLELVLPMGEAKLPGIAAEDIGRAAYGLFQAGEAYIGKRVGIAGEHLTGAEMAQALTTSLGREVRYRAVTPAQYRALGFPGAEDLGNMFQYKRDFEAAYCAARDVDISRVLNPRLQTFAQWLQDNAGRIPLEA</sequence>
<reference evidence="4 5" key="1">
    <citation type="submission" date="2023-07" db="EMBL/GenBank/DDBJ databases">
        <title>Sorghum-associated microbial communities from plants grown in Nebraska, USA.</title>
        <authorList>
            <person name="Schachtman D."/>
        </authorList>
    </citation>
    <scope>NUCLEOTIDE SEQUENCE [LARGE SCALE GENOMIC DNA]</scope>
    <source>
        <strain evidence="4 5">BE198</strain>
    </source>
</reference>
<gene>
    <name evidence="4" type="ORF">J2X06_002570</name>
</gene>
<organism evidence="4 5">
    <name type="scientific">Lysobacter niastensis</name>
    <dbReference type="NCBI Taxonomy" id="380629"/>
    <lineage>
        <taxon>Bacteria</taxon>
        <taxon>Pseudomonadati</taxon>
        <taxon>Pseudomonadota</taxon>
        <taxon>Gammaproteobacteria</taxon>
        <taxon>Lysobacterales</taxon>
        <taxon>Lysobacteraceae</taxon>
        <taxon>Lysobacter</taxon>
    </lineage>
</organism>
<dbReference type="InterPro" id="IPR036291">
    <property type="entry name" value="NAD(P)-bd_dom_sf"/>
</dbReference>
<dbReference type="Pfam" id="PF05368">
    <property type="entry name" value="NmrA"/>
    <property type="match status" value="1"/>
</dbReference>
<dbReference type="SUPFAM" id="SSF51735">
    <property type="entry name" value="NAD(P)-binding Rossmann-fold domains"/>
    <property type="match status" value="1"/>
</dbReference>
<dbReference type="PANTHER" id="PTHR42748">
    <property type="entry name" value="NITROGEN METABOLITE REPRESSION PROTEIN NMRA FAMILY MEMBER"/>
    <property type="match status" value="1"/>
</dbReference>
<evidence type="ECO:0000259" key="3">
    <source>
        <dbReference type="Pfam" id="PF05368"/>
    </source>
</evidence>
<evidence type="ECO:0000256" key="2">
    <source>
        <dbReference type="ARBA" id="ARBA00022857"/>
    </source>
</evidence>
<dbReference type="Gene3D" id="3.90.25.10">
    <property type="entry name" value="UDP-galactose 4-epimerase, domain 1"/>
    <property type="match status" value="1"/>
</dbReference>
<keyword evidence="2" id="KW-0521">NADP</keyword>
<evidence type="ECO:0000256" key="1">
    <source>
        <dbReference type="ARBA" id="ARBA00006328"/>
    </source>
</evidence>
<evidence type="ECO:0000313" key="4">
    <source>
        <dbReference type="EMBL" id="MDR7135361.1"/>
    </source>
</evidence>